<feature type="region of interest" description="Disordered" evidence="1">
    <location>
        <begin position="946"/>
        <end position="1034"/>
    </location>
</feature>
<dbReference type="Ensembl" id="ENSOMYT00000033894.2">
    <property type="protein sequence ID" value="ENSOMYP00000129442.1"/>
    <property type="gene ID" value="ENSOMYG00000014404.2"/>
</dbReference>
<feature type="compositionally biased region" description="Low complexity" evidence="1">
    <location>
        <begin position="1017"/>
        <end position="1034"/>
    </location>
</feature>
<reference evidence="3" key="1">
    <citation type="submission" date="2020-07" db="EMBL/GenBank/DDBJ databases">
        <title>A long reads based de novo assembly of the rainbow trout Arlee double haploid line genome.</title>
        <authorList>
            <person name="Gao G."/>
            <person name="Palti Y."/>
        </authorList>
    </citation>
    <scope>NUCLEOTIDE SEQUENCE [LARGE SCALE GENOMIC DNA]</scope>
</reference>
<evidence type="ECO:0000313" key="3">
    <source>
        <dbReference type="Ensembl" id="ENSOMYP00000129442.1"/>
    </source>
</evidence>
<dbReference type="Proteomes" id="UP000694395">
    <property type="component" value="Chromosome 1"/>
</dbReference>
<dbReference type="InterPro" id="IPR051569">
    <property type="entry name" value="SHANK"/>
</dbReference>
<dbReference type="Pfam" id="PF00536">
    <property type="entry name" value="SAM_1"/>
    <property type="match status" value="1"/>
</dbReference>
<feature type="compositionally biased region" description="Polar residues" evidence="1">
    <location>
        <begin position="72"/>
        <end position="83"/>
    </location>
</feature>
<dbReference type="PANTHER" id="PTHR24135">
    <property type="entry name" value="SH3 AND MULTIPLE ANKYRIN REPEAT DOMAINS PROTEIN"/>
    <property type="match status" value="1"/>
</dbReference>
<dbReference type="GO" id="GO:0043197">
    <property type="term" value="C:dendritic spine"/>
    <property type="evidence" value="ECO:0007669"/>
    <property type="project" value="TreeGrafter"/>
</dbReference>
<dbReference type="GeneTree" id="ENSGT00940000153561"/>
<feature type="region of interest" description="Disordered" evidence="1">
    <location>
        <begin position="373"/>
        <end position="401"/>
    </location>
</feature>
<feature type="region of interest" description="Disordered" evidence="1">
    <location>
        <begin position="599"/>
        <end position="859"/>
    </location>
</feature>
<dbReference type="GO" id="GO:0014069">
    <property type="term" value="C:postsynaptic density"/>
    <property type="evidence" value="ECO:0007669"/>
    <property type="project" value="TreeGrafter"/>
</dbReference>
<feature type="compositionally biased region" description="Polar residues" evidence="1">
    <location>
        <begin position="1"/>
        <end position="18"/>
    </location>
</feature>
<dbReference type="PROSITE" id="PS50105">
    <property type="entry name" value="SAM_DOMAIN"/>
    <property type="match status" value="1"/>
</dbReference>
<reference evidence="3" key="3">
    <citation type="submission" date="2025-09" db="UniProtKB">
        <authorList>
            <consortium name="Ensembl"/>
        </authorList>
    </citation>
    <scope>IDENTIFICATION</scope>
</reference>
<feature type="compositionally biased region" description="Low complexity" evidence="1">
    <location>
        <begin position="843"/>
        <end position="857"/>
    </location>
</feature>
<dbReference type="GO" id="GO:0045211">
    <property type="term" value="C:postsynaptic membrane"/>
    <property type="evidence" value="ECO:0007669"/>
    <property type="project" value="TreeGrafter"/>
</dbReference>
<feature type="compositionally biased region" description="Pro residues" evidence="1">
    <location>
        <begin position="213"/>
        <end position="226"/>
    </location>
</feature>
<dbReference type="InterPro" id="IPR013761">
    <property type="entry name" value="SAM/pointed_sf"/>
</dbReference>
<proteinExistence type="predicted"/>
<feature type="compositionally biased region" description="Low complexity" evidence="1">
    <location>
        <begin position="630"/>
        <end position="654"/>
    </location>
</feature>
<feature type="compositionally biased region" description="Low complexity" evidence="1">
    <location>
        <begin position="718"/>
        <end position="741"/>
    </location>
</feature>
<sequence length="1115" mass="120140">MKKSVSTRSLNKSSSFPQADQRKAVKTGWSVRLGHTRRALISRAKEPSSSPSTSSSSPCLFSTAPPPPKRAPSTTLTLRSKSMTAELEELASVRRRRGERLDEMLAPQEHLTLRSQPTEADYRAATVKQRPTGRRITSAEISSLFERQGMALHGGLHPGIERAHMQLPRGMSRTKSFGATEEDRLSALAGEHRFPRSSSMTDSLRDHSHSHSIPPPPQTAPPPPPSLYYLDTGPPPSFCPPPPPARGQGQGHDPGGRSSFKPSSLDLDRPYDPSHRQSSHLERQKKTRSMIILQDSSHLPVEPTDIPRPSASATPPERIKRKGRVIDNPYANVGQFSIGLYTPTKPQRKKSPLVKQLQVEDAQERASIALAAAHSREPSPSGRHPHTHGHTHTKRRLEERRKSTVFLSVGTMEGGSGSVPEAPSYTTSRSIDERLLSREFGQLPPPALALRPSPGGTTFIHPLTGKPLDPNSPLALALAARERALTSQTQSPASSPEPRTKQERAGAGAGSQGASLFIDSQTKEPQHGDGSPGSPQAGKPQWGASSPTLLRQEMEGRVEERKEERRTEDKKSLLISIMDTSQQKTAGLIMVHATSNGQAVGLEPGLEQTPTSTATEPSKLSLSRVPSPSPSASQPQAQPQAQHQAQHPSSPAQATLAQGSSEEDVEPYTVNLPPAMLSSSDEETREELKKIGVLPPPDEFANGLLAKGTPVPQSKSVTSPTTSTTPTPLTPSTTTPTPTLLAESGSAADSGVEEADTRSSSERERDHHLETTSTVSTVSSMSTLSSESGEPADTHTSYADGQTFVLDKPPVPPKPRLKSHIGSSKGPVTFRDPLLKQSSDSELLSQQQAAALAAAAAGGAGPRYLFQRRSKLWGDQMEARGPGEGGKPSVIGELSSRLQQLNKDTRSLGEEEPLGASLDPGRKSPVTGARLFSSLGELHTISQRSYGTSYTIRPGSRYPITRRIPSPGSGSPDRGDPLSRLPGFGLPISPTTPPHTILKSSSLSLPHEPKEVRFVMRSSSARSRSPSPSHSPGLGSPLLALRPFHQKPLHLWNKYDVGDWLESIHLGEHRAGFQEHEIEGSHLPALTKDDFAELGVTRVGHRMNIERALKQLLES</sequence>
<evidence type="ECO:0000256" key="1">
    <source>
        <dbReference type="SAM" id="MobiDB-lite"/>
    </source>
</evidence>
<feature type="compositionally biased region" description="Basic and acidic residues" evidence="1">
    <location>
        <begin position="755"/>
        <end position="770"/>
    </location>
</feature>
<feature type="compositionally biased region" description="Basic residues" evidence="1">
    <location>
        <begin position="383"/>
        <end position="395"/>
    </location>
</feature>
<dbReference type="InterPro" id="IPR001660">
    <property type="entry name" value="SAM"/>
</dbReference>
<feature type="compositionally biased region" description="Low complexity" evidence="1">
    <location>
        <begin position="771"/>
        <end position="788"/>
    </location>
</feature>
<dbReference type="AlphaFoldDB" id="A0A8K9X8P8"/>
<feature type="compositionally biased region" description="Pro residues" evidence="1">
    <location>
        <begin position="233"/>
        <end position="245"/>
    </location>
</feature>
<evidence type="ECO:0000313" key="4">
    <source>
        <dbReference type="Proteomes" id="UP000694395"/>
    </source>
</evidence>
<name>A0A8K9X8P8_ONCMY</name>
<feature type="region of interest" description="Disordered" evidence="1">
    <location>
        <begin position="1"/>
        <end position="83"/>
    </location>
</feature>
<feature type="compositionally biased region" description="Basic and acidic residues" evidence="1">
    <location>
        <begin position="266"/>
        <end position="284"/>
    </location>
</feature>
<keyword evidence="4" id="KW-1185">Reference proteome</keyword>
<dbReference type="SMART" id="SM00454">
    <property type="entry name" value="SAM"/>
    <property type="match status" value="1"/>
</dbReference>
<feature type="compositionally biased region" description="Polar residues" evidence="1">
    <location>
        <begin position="608"/>
        <end position="621"/>
    </location>
</feature>
<reference evidence="3" key="2">
    <citation type="submission" date="2025-08" db="UniProtKB">
        <authorList>
            <consortium name="Ensembl"/>
        </authorList>
    </citation>
    <scope>IDENTIFICATION</scope>
</reference>
<accession>A0A8K9X8P8</accession>
<dbReference type="Gene3D" id="1.10.150.50">
    <property type="entry name" value="Transcription Factor, Ets-1"/>
    <property type="match status" value="1"/>
</dbReference>
<dbReference type="PANTHER" id="PTHR24135:SF4">
    <property type="entry name" value="SH3 AND MULTIPLE ANKYRIN REPEAT DOMAINS PROTEIN 3"/>
    <property type="match status" value="1"/>
</dbReference>
<feature type="compositionally biased region" description="Basic and acidic residues" evidence="1">
    <location>
        <begin position="552"/>
        <end position="572"/>
    </location>
</feature>
<organism evidence="3 4">
    <name type="scientific">Oncorhynchus mykiss</name>
    <name type="common">Rainbow trout</name>
    <name type="synonym">Salmo gairdneri</name>
    <dbReference type="NCBI Taxonomy" id="8022"/>
    <lineage>
        <taxon>Eukaryota</taxon>
        <taxon>Metazoa</taxon>
        <taxon>Chordata</taxon>
        <taxon>Craniata</taxon>
        <taxon>Vertebrata</taxon>
        <taxon>Euteleostomi</taxon>
        <taxon>Actinopterygii</taxon>
        <taxon>Neopterygii</taxon>
        <taxon>Teleostei</taxon>
        <taxon>Protacanthopterygii</taxon>
        <taxon>Salmoniformes</taxon>
        <taxon>Salmonidae</taxon>
        <taxon>Salmoninae</taxon>
        <taxon>Oncorhynchus</taxon>
    </lineage>
</organism>
<dbReference type="GO" id="GO:0035255">
    <property type="term" value="F:ionotropic glutamate receptor binding"/>
    <property type="evidence" value="ECO:0007669"/>
    <property type="project" value="TreeGrafter"/>
</dbReference>
<evidence type="ECO:0000259" key="2">
    <source>
        <dbReference type="PROSITE" id="PS50105"/>
    </source>
</evidence>
<dbReference type="SUPFAM" id="SSF47769">
    <property type="entry name" value="SAM/Pointed domain"/>
    <property type="match status" value="1"/>
</dbReference>
<feature type="region of interest" description="Disordered" evidence="1">
    <location>
        <begin position="187"/>
        <end position="320"/>
    </location>
</feature>
<feature type="domain" description="SAM" evidence="2">
    <location>
        <begin position="1052"/>
        <end position="1115"/>
    </location>
</feature>
<feature type="compositionally biased region" description="Low complexity" evidence="1">
    <location>
        <begin position="47"/>
        <end position="58"/>
    </location>
</feature>
<protein>
    <submittedName>
        <fullName evidence="3">SH3 and multiple ankyrin repeat domains 3</fullName>
    </submittedName>
</protein>
<feature type="region of interest" description="Disordered" evidence="1">
    <location>
        <begin position="875"/>
        <end position="930"/>
    </location>
</feature>
<dbReference type="GO" id="GO:0030160">
    <property type="term" value="F:synaptic receptor adaptor activity"/>
    <property type="evidence" value="ECO:0007669"/>
    <property type="project" value="TreeGrafter"/>
</dbReference>
<feature type="region of interest" description="Disordered" evidence="1">
    <location>
        <begin position="482"/>
        <end position="578"/>
    </location>
</feature>
<dbReference type="CDD" id="cd09506">
    <property type="entry name" value="SAM_Shank1_2_3"/>
    <property type="match status" value="1"/>
</dbReference>
<dbReference type="FunFam" id="1.10.150.50:FF:000006">
    <property type="entry name" value="SH3 and multiple ankyrin repeat domains protein 2"/>
    <property type="match status" value="1"/>
</dbReference>